<dbReference type="SUPFAM" id="SSF51569">
    <property type="entry name" value="Aldolase"/>
    <property type="match status" value="1"/>
</dbReference>
<dbReference type="Proteomes" id="UP001064489">
    <property type="component" value="Chromosome 2"/>
</dbReference>
<dbReference type="Gene3D" id="3.20.20.70">
    <property type="entry name" value="Aldolase class I"/>
    <property type="match status" value="1"/>
</dbReference>
<sequence length="286" mass="32287">MQQQFATMDDNWRFDMTELRRELGLSVYSRRRRCLTASAPSAAPVGEPIIDEGGAMRRAIFAQAMAAAQASAAAQAGASVIQIFVGRLRDWVRNHFSDPEIEFALKREEERILGWLWLAWVEFANVLKDCWNEVFFKRLGWVVGELLLIDEETLDRRTLANGKVSVLIPKGQKRPKVFKVNTRRQNFTVFIKEDPEPIKYKVILSWLGLDWFDSDGETSSSLGASDGGRCGGSDKRHVNEEALGRPDIINDKPQIQVNQSGVETNNYVSMGNAEVEGEKRCCCVEE</sequence>
<proteinExistence type="predicted"/>
<comment type="caution">
    <text evidence="1">The sequence shown here is derived from an EMBL/GenBank/DDBJ whole genome shotgun (WGS) entry which is preliminary data.</text>
</comment>
<accession>A0AAD5IJP8</accession>
<name>A0AAD5IJP8_ACENE</name>
<evidence type="ECO:0000313" key="1">
    <source>
        <dbReference type="EMBL" id="KAI9161834.1"/>
    </source>
</evidence>
<protein>
    <submittedName>
        <fullName evidence="1">Uncharacterized protein</fullName>
    </submittedName>
</protein>
<dbReference type="AlphaFoldDB" id="A0AAD5IJP8"/>
<reference evidence="1" key="2">
    <citation type="submission" date="2023-02" db="EMBL/GenBank/DDBJ databases">
        <authorList>
            <person name="Swenson N.G."/>
            <person name="Wegrzyn J.L."/>
            <person name="Mcevoy S.L."/>
        </authorList>
    </citation>
    <scope>NUCLEOTIDE SEQUENCE</scope>
    <source>
        <strain evidence="1">91603</strain>
        <tissue evidence="1">Leaf</tissue>
    </source>
</reference>
<organism evidence="1 2">
    <name type="scientific">Acer negundo</name>
    <name type="common">Box elder</name>
    <dbReference type="NCBI Taxonomy" id="4023"/>
    <lineage>
        <taxon>Eukaryota</taxon>
        <taxon>Viridiplantae</taxon>
        <taxon>Streptophyta</taxon>
        <taxon>Embryophyta</taxon>
        <taxon>Tracheophyta</taxon>
        <taxon>Spermatophyta</taxon>
        <taxon>Magnoliopsida</taxon>
        <taxon>eudicotyledons</taxon>
        <taxon>Gunneridae</taxon>
        <taxon>Pentapetalae</taxon>
        <taxon>rosids</taxon>
        <taxon>malvids</taxon>
        <taxon>Sapindales</taxon>
        <taxon>Sapindaceae</taxon>
        <taxon>Hippocastanoideae</taxon>
        <taxon>Acereae</taxon>
        <taxon>Acer</taxon>
    </lineage>
</organism>
<dbReference type="InterPro" id="IPR013785">
    <property type="entry name" value="Aldolase_TIM"/>
</dbReference>
<dbReference type="EMBL" id="JAJSOW010000106">
    <property type="protein sequence ID" value="KAI9161834.1"/>
    <property type="molecule type" value="Genomic_DNA"/>
</dbReference>
<reference evidence="1" key="1">
    <citation type="journal article" date="2022" name="Plant J.">
        <title>Strategies of tolerance reflected in two North American maple genomes.</title>
        <authorList>
            <person name="McEvoy S.L."/>
            <person name="Sezen U.U."/>
            <person name="Trouern-Trend A."/>
            <person name="McMahon S.M."/>
            <person name="Schaberg P.G."/>
            <person name="Yang J."/>
            <person name="Wegrzyn J.L."/>
            <person name="Swenson N.G."/>
        </authorList>
    </citation>
    <scope>NUCLEOTIDE SEQUENCE</scope>
    <source>
        <strain evidence="1">91603</strain>
    </source>
</reference>
<evidence type="ECO:0000313" key="2">
    <source>
        <dbReference type="Proteomes" id="UP001064489"/>
    </source>
</evidence>
<keyword evidence="2" id="KW-1185">Reference proteome</keyword>
<gene>
    <name evidence="1" type="ORF">LWI28_021151</name>
</gene>